<evidence type="ECO:0000256" key="3">
    <source>
        <dbReference type="ARBA" id="ARBA00022490"/>
    </source>
</evidence>
<evidence type="ECO:0000256" key="15">
    <source>
        <dbReference type="ARBA" id="ARBA00051693"/>
    </source>
</evidence>
<name>A0A814NR73_9BILA</name>
<feature type="compositionally biased region" description="Polar residues" evidence="17">
    <location>
        <begin position="56"/>
        <end position="67"/>
    </location>
</feature>
<evidence type="ECO:0000256" key="11">
    <source>
        <dbReference type="ARBA" id="ARBA00038035"/>
    </source>
</evidence>
<feature type="compositionally biased region" description="Low complexity" evidence="17">
    <location>
        <begin position="45"/>
        <end position="55"/>
    </location>
</feature>
<protein>
    <recommendedName>
        <fullName evidence="12">mitogen-activated protein kinase kinase</fullName>
        <ecNumber evidence="12">2.7.12.2</ecNumber>
    </recommendedName>
</protein>
<keyword evidence="6" id="KW-0808">Transferase</keyword>
<feature type="region of interest" description="Disordered" evidence="17">
    <location>
        <begin position="38"/>
        <end position="67"/>
    </location>
</feature>
<dbReference type="Pfam" id="PF03148">
    <property type="entry name" value="Tektin"/>
    <property type="match status" value="1"/>
</dbReference>
<evidence type="ECO:0000256" key="1">
    <source>
        <dbReference type="ARBA" id="ARBA00004496"/>
    </source>
</evidence>
<dbReference type="FunFam" id="3.30.200.20:FF:000040">
    <property type="entry name" value="Dual specificity mitogen-activated protein kinase kinase"/>
    <property type="match status" value="1"/>
</dbReference>
<dbReference type="OrthoDB" id="9886517at2759"/>
<organism evidence="19 20">
    <name type="scientific">Adineta steineri</name>
    <dbReference type="NCBI Taxonomy" id="433720"/>
    <lineage>
        <taxon>Eukaryota</taxon>
        <taxon>Metazoa</taxon>
        <taxon>Spiralia</taxon>
        <taxon>Gnathifera</taxon>
        <taxon>Rotifera</taxon>
        <taxon>Eurotatoria</taxon>
        <taxon>Bdelloidea</taxon>
        <taxon>Adinetida</taxon>
        <taxon>Adinetidae</taxon>
        <taxon>Adineta</taxon>
    </lineage>
</organism>
<evidence type="ECO:0000256" key="16">
    <source>
        <dbReference type="SAM" id="Coils"/>
    </source>
</evidence>
<feature type="domain" description="Protein kinase" evidence="18">
    <location>
        <begin position="144"/>
        <end position="404"/>
    </location>
</feature>
<evidence type="ECO:0000256" key="2">
    <source>
        <dbReference type="ARBA" id="ARBA00007209"/>
    </source>
</evidence>
<dbReference type="SUPFAM" id="SSF56112">
    <property type="entry name" value="Protein kinase-like (PK-like)"/>
    <property type="match status" value="1"/>
</dbReference>
<gene>
    <name evidence="19" type="ORF">VCS650_LOCUS19760</name>
</gene>
<dbReference type="PANTHER" id="PTHR47238">
    <property type="entry name" value="MITOGEN-ACTIVATED PROTEIN KINASE KINASE 5"/>
    <property type="match status" value="1"/>
</dbReference>
<evidence type="ECO:0000256" key="8">
    <source>
        <dbReference type="ARBA" id="ARBA00022777"/>
    </source>
</evidence>
<dbReference type="InterPro" id="IPR011009">
    <property type="entry name" value="Kinase-like_dom_sf"/>
</dbReference>
<dbReference type="AlphaFoldDB" id="A0A814NR73"/>
<feature type="compositionally biased region" description="Pro residues" evidence="17">
    <location>
        <begin position="1"/>
        <end position="10"/>
    </location>
</feature>
<comment type="catalytic activity">
    <reaction evidence="14">
        <text>L-threonyl-[protein] + ATP = O-phospho-L-threonyl-[protein] + ADP + H(+)</text>
        <dbReference type="Rhea" id="RHEA:46608"/>
        <dbReference type="Rhea" id="RHEA-COMP:11060"/>
        <dbReference type="Rhea" id="RHEA-COMP:11605"/>
        <dbReference type="ChEBI" id="CHEBI:15378"/>
        <dbReference type="ChEBI" id="CHEBI:30013"/>
        <dbReference type="ChEBI" id="CHEBI:30616"/>
        <dbReference type="ChEBI" id="CHEBI:61977"/>
        <dbReference type="ChEBI" id="CHEBI:456216"/>
        <dbReference type="EC" id="2.7.12.2"/>
    </reaction>
</comment>
<reference evidence="19" key="1">
    <citation type="submission" date="2021-02" db="EMBL/GenBank/DDBJ databases">
        <authorList>
            <person name="Nowell W R."/>
        </authorList>
    </citation>
    <scope>NUCLEOTIDE SEQUENCE</scope>
</reference>
<dbReference type="Pfam" id="PF00069">
    <property type="entry name" value="Pkinase"/>
    <property type="match status" value="1"/>
</dbReference>
<feature type="coiled-coil region" evidence="16">
    <location>
        <begin position="804"/>
        <end position="838"/>
    </location>
</feature>
<dbReference type="PANTHER" id="PTHR47238:SF2">
    <property type="entry name" value="DUAL SPECIFICITY MITOGEN-ACTIVATED PROTEIN KINASE KINASE HEMIPTEROUS"/>
    <property type="match status" value="1"/>
</dbReference>
<dbReference type="InterPro" id="IPR048256">
    <property type="entry name" value="Tektin-like"/>
</dbReference>
<comment type="catalytic activity">
    <reaction evidence="15">
        <text>L-tyrosyl-[protein] + ATP = O-phospho-L-tyrosyl-[protein] + ADP + H(+)</text>
        <dbReference type="Rhea" id="RHEA:10596"/>
        <dbReference type="Rhea" id="RHEA-COMP:10136"/>
        <dbReference type="Rhea" id="RHEA-COMP:20101"/>
        <dbReference type="ChEBI" id="CHEBI:15378"/>
        <dbReference type="ChEBI" id="CHEBI:30616"/>
        <dbReference type="ChEBI" id="CHEBI:46858"/>
        <dbReference type="ChEBI" id="CHEBI:61978"/>
        <dbReference type="ChEBI" id="CHEBI:456216"/>
        <dbReference type="EC" id="2.7.12.2"/>
    </reaction>
</comment>
<evidence type="ECO:0000256" key="4">
    <source>
        <dbReference type="ARBA" id="ARBA00022527"/>
    </source>
</evidence>
<feature type="coiled-coil region" evidence="16">
    <location>
        <begin position="610"/>
        <end position="640"/>
    </location>
</feature>
<dbReference type="PROSITE" id="PS50011">
    <property type="entry name" value="PROTEIN_KINASE_DOM"/>
    <property type="match status" value="1"/>
</dbReference>
<keyword evidence="5" id="KW-0597">Phosphoprotein</keyword>
<keyword evidence="10" id="KW-0829">Tyrosine-protein kinase</keyword>
<dbReference type="FunFam" id="1.10.510.10:FF:000432">
    <property type="entry name" value="mitogen-activated protein kinase kinase 3"/>
    <property type="match status" value="1"/>
</dbReference>
<dbReference type="InterPro" id="IPR008271">
    <property type="entry name" value="Ser/Thr_kinase_AS"/>
</dbReference>
<dbReference type="GO" id="GO:0005737">
    <property type="term" value="C:cytoplasm"/>
    <property type="evidence" value="ECO:0007669"/>
    <property type="project" value="UniProtKB-SubCell"/>
</dbReference>
<dbReference type="PRINTS" id="PR00511">
    <property type="entry name" value="TEKTIN"/>
</dbReference>
<evidence type="ECO:0000256" key="6">
    <source>
        <dbReference type="ARBA" id="ARBA00022679"/>
    </source>
</evidence>
<keyword evidence="8" id="KW-0418">Kinase</keyword>
<dbReference type="GO" id="GO:0006950">
    <property type="term" value="P:response to stress"/>
    <property type="evidence" value="ECO:0007669"/>
    <property type="project" value="UniProtKB-ARBA"/>
</dbReference>
<keyword evidence="3" id="KW-0963">Cytoplasm</keyword>
<dbReference type="GO" id="GO:0005524">
    <property type="term" value="F:ATP binding"/>
    <property type="evidence" value="ECO:0007669"/>
    <property type="project" value="UniProtKB-KW"/>
</dbReference>
<keyword evidence="16" id="KW-0175">Coiled coil</keyword>
<comment type="catalytic activity">
    <reaction evidence="13">
        <text>L-seryl-[protein] + ATP = O-phospho-L-seryl-[protein] + ADP + H(+)</text>
        <dbReference type="Rhea" id="RHEA:17989"/>
        <dbReference type="Rhea" id="RHEA-COMP:9863"/>
        <dbReference type="Rhea" id="RHEA-COMP:11604"/>
        <dbReference type="ChEBI" id="CHEBI:15378"/>
        <dbReference type="ChEBI" id="CHEBI:29999"/>
        <dbReference type="ChEBI" id="CHEBI:30616"/>
        <dbReference type="ChEBI" id="CHEBI:83421"/>
        <dbReference type="ChEBI" id="CHEBI:456216"/>
        <dbReference type="EC" id="2.7.12.2"/>
    </reaction>
</comment>
<sequence>MQMPPPPPPTSSSDGGYLGIPAMSSRLKALEEKILRQIGPFESGTTTTTAAATATPSPTINRPTSRNINSQMRQLPTSLNSPSLSRASSAPPTRKAVFQLPLSPLQPTPNNTSEYTQAKYQEVLKNSGLLHIDGEQKRVELKELLNLSILGYGSCGQVYKMQHVPSKTELAVKIMHRTASDEENKRIIMDLDVIIKSYNFPYIVKCVGYFINSSDVWICMELMASCFDKLLKLIQQPMPERILGRLTFSTVTALNYLKDTHGIIHRDVKPSNILIDEYGTIKLCDFGISGVLIESMAKSRNAGCAAYMSPERIEPSDPSRPDYDIRADIWSLGITLIELATNAYPYSNCRSDFDVMSRIVTEEAPQLPAHLSFSDHFRSFVNMCLIKNYKQRPKYVELMLQPFFIQSREEPVDVASWFRDVTAAANEKQRRRLIDFDILKMNYMGSTSTAPYTHMGRRPHTGSHLPSIGTFDYQTSQAPPYSGLLTRSVNLPWRPSTYYRSARVEPTQPLQSSITDPFSSSNYLNNIDSAKVPPIFPSARLALYTRYTPKDWFNAQMTNYTASDKIRSAAERLRSDAVRLAREKDEQTFKNNAESSKRLGERINNIEYWKGELEKTKDKLKRKIDDVEAKRREVERLLSETEKPLRIAQENLYSREKRQGIDLVHDGVEQELIRVMDTIKTCQQHLRQMLERLNTQNALNRAALHELEVDANDKFRARVIDSAAHNIKTTSRGINFYHGIENVDNTASSPETWARYTEENIRRSLSEITQSDELLNNSNQLMAQTNNDMWNQWNHVNVSLENRVQEEQIAKNKIQAHLEKILQEIFDVEQNIEFVKKTIADKEAFLQVAQTRLETRTRRPNVEACRDPAMHRLIQEVHDCHAAIADLHGKLRQEENAVQHLLRTKSTLEQDLAIKNNSLFIDSDKVMGIRRTFTINAPEKCAVTSVSFSHPRGLTTA</sequence>
<keyword evidence="7" id="KW-0547">Nucleotide-binding</keyword>
<dbReference type="Gene3D" id="3.30.200.20">
    <property type="entry name" value="Phosphorylase Kinase, domain 1"/>
    <property type="match status" value="1"/>
</dbReference>
<feature type="region of interest" description="Disordered" evidence="17">
    <location>
        <begin position="75"/>
        <end position="94"/>
    </location>
</feature>
<dbReference type="EC" id="2.7.12.2" evidence="12"/>
<dbReference type="InterPro" id="IPR000435">
    <property type="entry name" value="Tektins"/>
</dbReference>
<dbReference type="GO" id="GO:0004674">
    <property type="term" value="F:protein serine/threonine kinase activity"/>
    <property type="evidence" value="ECO:0007669"/>
    <property type="project" value="UniProtKB-KW"/>
</dbReference>
<feature type="compositionally biased region" description="Low complexity" evidence="17">
    <location>
        <begin position="77"/>
        <end position="94"/>
    </location>
</feature>
<dbReference type="InterPro" id="IPR052468">
    <property type="entry name" value="Dual_spec_MAPK_kinase"/>
</dbReference>
<dbReference type="EMBL" id="CAJNON010000199">
    <property type="protein sequence ID" value="CAF1094767.1"/>
    <property type="molecule type" value="Genomic_DNA"/>
</dbReference>
<dbReference type="GO" id="GO:0004708">
    <property type="term" value="F:MAP kinase kinase activity"/>
    <property type="evidence" value="ECO:0007669"/>
    <property type="project" value="UniProtKB-EC"/>
</dbReference>
<dbReference type="GO" id="GO:0060294">
    <property type="term" value="P:cilium movement involved in cell motility"/>
    <property type="evidence" value="ECO:0007669"/>
    <property type="project" value="InterPro"/>
</dbReference>
<evidence type="ECO:0000313" key="19">
    <source>
        <dbReference type="EMBL" id="CAF1094767.1"/>
    </source>
</evidence>
<dbReference type="Proteomes" id="UP000663891">
    <property type="component" value="Unassembled WGS sequence"/>
</dbReference>
<evidence type="ECO:0000256" key="14">
    <source>
        <dbReference type="ARBA" id="ARBA00049299"/>
    </source>
</evidence>
<accession>A0A814NR73</accession>
<evidence type="ECO:0000256" key="7">
    <source>
        <dbReference type="ARBA" id="ARBA00022741"/>
    </source>
</evidence>
<feature type="region of interest" description="Disordered" evidence="17">
    <location>
        <begin position="1"/>
        <end position="20"/>
    </location>
</feature>
<dbReference type="GO" id="GO:0005929">
    <property type="term" value="C:cilium"/>
    <property type="evidence" value="ECO:0007669"/>
    <property type="project" value="UniProtKB-ARBA"/>
</dbReference>
<dbReference type="PROSITE" id="PS00108">
    <property type="entry name" value="PROTEIN_KINASE_ST"/>
    <property type="match status" value="1"/>
</dbReference>
<dbReference type="InterPro" id="IPR000719">
    <property type="entry name" value="Prot_kinase_dom"/>
</dbReference>
<comment type="subcellular location">
    <subcellularLocation>
        <location evidence="1">Cytoplasm</location>
    </subcellularLocation>
</comment>
<evidence type="ECO:0000259" key="18">
    <source>
        <dbReference type="PROSITE" id="PS50011"/>
    </source>
</evidence>
<evidence type="ECO:0000256" key="13">
    <source>
        <dbReference type="ARBA" id="ARBA00049014"/>
    </source>
</evidence>
<comment type="similarity">
    <text evidence="2">Belongs to the tektin family.</text>
</comment>
<evidence type="ECO:0000256" key="9">
    <source>
        <dbReference type="ARBA" id="ARBA00022840"/>
    </source>
</evidence>
<comment type="similarity">
    <text evidence="11">Belongs to the protein kinase superfamily. STE Ser/Thr protein kinase family. MAP kinase kinase subfamily.</text>
</comment>
<evidence type="ECO:0000256" key="10">
    <source>
        <dbReference type="ARBA" id="ARBA00023137"/>
    </source>
</evidence>
<dbReference type="Gene3D" id="1.10.510.10">
    <property type="entry name" value="Transferase(Phosphotransferase) domain 1"/>
    <property type="match status" value="1"/>
</dbReference>
<dbReference type="GO" id="GO:0004713">
    <property type="term" value="F:protein tyrosine kinase activity"/>
    <property type="evidence" value="ECO:0007669"/>
    <property type="project" value="UniProtKB-KW"/>
</dbReference>
<keyword evidence="4" id="KW-0723">Serine/threonine-protein kinase</keyword>
<evidence type="ECO:0000313" key="20">
    <source>
        <dbReference type="Proteomes" id="UP000663891"/>
    </source>
</evidence>
<dbReference type="SMART" id="SM00220">
    <property type="entry name" value="S_TKc"/>
    <property type="match status" value="1"/>
</dbReference>
<evidence type="ECO:0000256" key="12">
    <source>
        <dbReference type="ARBA" id="ARBA00038999"/>
    </source>
</evidence>
<evidence type="ECO:0000256" key="17">
    <source>
        <dbReference type="SAM" id="MobiDB-lite"/>
    </source>
</evidence>
<comment type="caution">
    <text evidence="19">The sequence shown here is derived from an EMBL/GenBank/DDBJ whole genome shotgun (WGS) entry which is preliminary data.</text>
</comment>
<evidence type="ECO:0000256" key="5">
    <source>
        <dbReference type="ARBA" id="ARBA00022553"/>
    </source>
</evidence>
<keyword evidence="9" id="KW-0067">ATP-binding</keyword>
<proteinExistence type="inferred from homology"/>